<dbReference type="Proteomes" id="UP000613177">
    <property type="component" value="Unassembled WGS sequence"/>
</dbReference>
<accession>A0A8H7SK34</accession>
<sequence>MASFFFNDYHFPSELYNRETGDFTAPIRTLLDFAPHILQELPKEEKDQKPIHSEAQDSWTKSFLTSSSKSYLSSLLTSERTKAVSEFIVRCGNEYMRSISENKREEERFERFKQEERERRRQENKSRWFNRQNVSSSSEDKEEEEKMKERLEKEKLKKKEEKLKEEKENDHQVSNSATTNNAIMTSAVAASVLSLSLYSTYQASVKFSDVSFHNQLELIITQVRSIIQSTEVWIEEHEKMDDKVPSQLRIDVAYLKELIETLVKLDPRANKKVEAAGWGAGAIGGLSALGGFALGSAAVATGGAALALGGIITMVSAKAQYAGKSKLGVRLLMENQVREKVKAFENKAKQREKLIQDGFEEFSVPNKRSTSKAKAGDKR</sequence>
<comment type="caution">
    <text evidence="2">The sequence shown here is derived from an EMBL/GenBank/DDBJ whole genome shotgun (WGS) entry which is preliminary data.</text>
</comment>
<feature type="region of interest" description="Disordered" evidence="1">
    <location>
        <begin position="103"/>
        <end position="147"/>
    </location>
</feature>
<keyword evidence="3" id="KW-1185">Reference proteome</keyword>
<organism evidence="2 3">
    <name type="scientific">Thamnidium elegans</name>
    <dbReference type="NCBI Taxonomy" id="101142"/>
    <lineage>
        <taxon>Eukaryota</taxon>
        <taxon>Fungi</taxon>
        <taxon>Fungi incertae sedis</taxon>
        <taxon>Mucoromycota</taxon>
        <taxon>Mucoromycotina</taxon>
        <taxon>Mucoromycetes</taxon>
        <taxon>Mucorales</taxon>
        <taxon>Mucorineae</taxon>
        <taxon>Mucoraceae</taxon>
        <taxon>Thamnidium</taxon>
    </lineage>
</organism>
<feature type="compositionally biased region" description="Basic and acidic residues" evidence="1">
    <location>
        <begin position="103"/>
        <end position="126"/>
    </location>
</feature>
<dbReference type="EMBL" id="JAEPRE010000267">
    <property type="protein sequence ID" value="KAG2229513.1"/>
    <property type="molecule type" value="Genomic_DNA"/>
</dbReference>
<name>A0A8H7SK34_9FUNG</name>
<evidence type="ECO:0000256" key="1">
    <source>
        <dbReference type="SAM" id="MobiDB-lite"/>
    </source>
</evidence>
<evidence type="ECO:0000313" key="3">
    <source>
        <dbReference type="Proteomes" id="UP000613177"/>
    </source>
</evidence>
<reference evidence="2" key="1">
    <citation type="submission" date="2021-01" db="EMBL/GenBank/DDBJ databases">
        <title>Metabolic potential, ecology and presence of endohyphal bacteria is reflected in genomic diversity of Mucoromycotina.</title>
        <authorList>
            <person name="Muszewska A."/>
            <person name="Okrasinska A."/>
            <person name="Steczkiewicz K."/>
            <person name="Drgas O."/>
            <person name="Orlowska M."/>
            <person name="Perlinska-Lenart U."/>
            <person name="Aleksandrzak-Piekarczyk T."/>
            <person name="Szatraj K."/>
            <person name="Zielenkiewicz U."/>
            <person name="Pilsyk S."/>
            <person name="Malc E."/>
            <person name="Mieczkowski P."/>
            <person name="Kruszewska J.S."/>
            <person name="Biernat P."/>
            <person name="Pawlowska J."/>
        </authorList>
    </citation>
    <scope>NUCLEOTIDE SEQUENCE</scope>
    <source>
        <strain evidence="2">WA0000018081</strain>
    </source>
</reference>
<gene>
    <name evidence="2" type="ORF">INT48_004347</name>
</gene>
<dbReference type="AlphaFoldDB" id="A0A8H7SK34"/>
<proteinExistence type="predicted"/>
<evidence type="ECO:0000313" key="2">
    <source>
        <dbReference type="EMBL" id="KAG2229513.1"/>
    </source>
</evidence>
<protein>
    <submittedName>
        <fullName evidence="2">Uncharacterized protein</fullName>
    </submittedName>
</protein>